<dbReference type="AlphaFoldDB" id="A0A5J9SKB9"/>
<feature type="compositionally biased region" description="Basic residues" evidence="1">
    <location>
        <begin position="20"/>
        <end position="36"/>
    </location>
</feature>
<keyword evidence="5" id="KW-1185">Reference proteome</keyword>
<proteinExistence type="predicted"/>
<feature type="non-terminal residue" evidence="4">
    <location>
        <position position="1"/>
    </location>
</feature>
<dbReference type="PANTHER" id="PTHR33994">
    <property type="entry name" value="OS04G0515000 PROTEIN"/>
    <property type="match status" value="1"/>
</dbReference>
<protein>
    <recommendedName>
        <fullName evidence="6">Late embryogenesis abundant protein LEA-2 subgroup domain-containing protein</fullName>
    </recommendedName>
</protein>
<evidence type="ECO:0000313" key="5">
    <source>
        <dbReference type="Proteomes" id="UP000324897"/>
    </source>
</evidence>
<evidence type="ECO:0000256" key="1">
    <source>
        <dbReference type="SAM" id="MobiDB-lite"/>
    </source>
</evidence>
<evidence type="ECO:0008006" key="6">
    <source>
        <dbReference type="Google" id="ProtNLM"/>
    </source>
</evidence>
<reference evidence="4 5" key="1">
    <citation type="journal article" date="2019" name="Sci. Rep.">
        <title>A high-quality genome of Eragrostis curvula grass provides insights into Poaceae evolution and supports new strategies to enhance forage quality.</title>
        <authorList>
            <person name="Carballo J."/>
            <person name="Santos B.A.C.M."/>
            <person name="Zappacosta D."/>
            <person name="Garbus I."/>
            <person name="Selva J.P."/>
            <person name="Gallo C.A."/>
            <person name="Diaz A."/>
            <person name="Albertini E."/>
            <person name="Caccamo M."/>
            <person name="Echenique V."/>
        </authorList>
    </citation>
    <scope>NUCLEOTIDE SEQUENCE [LARGE SCALE GENOMIC DNA]</scope>
    <source>
        <strain evidence="5">cv. Victoria</strain>
        <tissue evidence="4">Leaf</tissue>
    </source>
</reference>
<dbReference type="PANTHER" id="PTHR33994:SF25">
    <property type="entry name" value="OS02G0619200 PROTEIN"/>
    <property type="match status" value="1"/>
</dbReference>
<organism evidence="4 5">
    <name type="scientific">Eragrostis curvula</name>
    <name type="common">weeping love grass</name>
    <dbReference type="NCBI Taxonomy" id="38414"/>
    <lineage>
        <taxon>Eukaryota</taxon>
        <taxon>Viridiplantae</taxon>
        <taxon>Streptophyta</taxon>
        <taxon>Embryophyta</taxon>
        <taxon>Tracheophyta</taxon>
        <taxon>Spermatophyta</taxon>
        <taxon>Magnoliopsida</taxon>
        <taxon>Liliopsida</taxon>
        <taxon>Poales</taxon>
        <taxon>Poaceae</taxon>
        <taxon>PACMAD clade</taxon>
        <taxon>Chloridoideae</taxon>
        <taxon>Eragrostideae</taxon>
        <taxon>Eragrostidinae</taxon>
        <taxon>Eragrostis</taxon>
    </lineage>
</organism>
<evidence type="ECO:0000256" key="2">
    <source>
        <dbReference type="SAM" id="Phobius"/>
    </source>
</evidence>
<name>A0A5J9SKB9_9POAL</name>
<feature type="transmembrane region" description="Helical" evidence="2">
    <location>
        <begin position="44"/>
        <end position="65"/>
    </location>
</feature>
<comment type="caution">
    <text evidence="4">The sequence shown here is derived from an EMBL/GenBank/DDBJ whole genome shotgun (WGS) entry which is preliminary data.</text>
</comment>
<keyword evidence="2" id="KW-1133">Transmembrane helix</keyword>
<keyword evidence="2" id="KW-0472">Membrane</keyword>
<evidence type="ECO:0000313" key="3">
    <source>
        <dbReference type="EMBL" id="TVT98523.1"/>
    </source>
</evidence>
<sequence>MAANVDRQEQPLLPTSRAGAGRHRTRSSGQKGKQKTRRPDDPTGLEICGSFAIVVLIILGGVHVYRHYWPRIFGPFDPVEYSVTIAAVSGLDPETNLAKHWLPNPAKDGLVHPAFNLTLRVASPSTARGRECVEAGTSVEVSYLRSRVPLATGPVPAFCVEVGEEREEDSVVAWGHGVRLPSFVFDSLAADMRLGKAEFGVKIIPPLPAYCGGGKSYCSSVVSVISCWSKIGGDRAPCNVSRERASLPVPRPGRDSAYLPHTQ</sequence>
<feature type="region of interest" description="Disordered" evidence="1">
    <location>
        <begin position="1"/>
        <end position="42"/>
    </location>
</feature>
<dbReference type="EMBL" id="RWGY01000717">
    <property type="protein sequence ID" value="TVT99445.1"/>
    <property type="molecule type" value="Genomic_DNA"/>
</dbReference>
<dbReference type="Gramene" id="TVT98523">
    <property type="protein sequence ID" value="TVT98523"/>
    <property type="gene ID" value="EJB05_56171"/>
</dbReference>
<gene>
    <name evidence="4" type="ORF">EJB05_55186</name>
    <name evidence="3" type="ORF">EJB05_56171</name>
</gene>
<accession>A0A5J9SKB9</accession>
<evidence type="ECO:0000313" key="4">
    <source>
        <dbReference type="EMBL" id="TVT99445.1"/>
    </source>
</evidence>
<dbReference type="EMBL" id="RWGY01000845">
    <property type="protein sequence ID" value="TVT98523.1"/>
    <property type="molecule type" value="Genomic_DNA"/>
</dbReference>
<dbReference type="OrthoDB" id="660007at2759"/>
<dbReference type="Gramene" id="TVT99445">
    <property type="protein sequence ID" value="TVT99445"/>
    <property type="gene ID" value="EJB05_55186"/>
</dbReference>
<keyword evidence="2" id="KW-0812">Transmembrane</keyword>
<dbReference type="Proteomes" id="UP000324897">
    <property type="component" value="Unassembled WGS sequence"/>
</dbReference>